<gene>
    <name evidence="3" type="ORF">TNIN_38091</name>
</gene>
<keyword evidence="4" id="KW-1185">Reference proteome</keyword>
<sequence>MITSKTVSALTITNNSEAWNQLSWKKCQKVVMRLQRRIVKAVQQGRWDFPTLPSYDRFIALKPRVLWYLAILLQWLCGQAKETGISYIDSTPIATCHRKRISKNKVFAGIAEIGKSTYGWFYGFKLHMVINEKGEIQGLKGNVDDRKPAD</sequence>
<organism evidence="3 4">
    <name type="scientific">Trichonephila inaurata madagascariensis</name>
    <dbReference type="NCBI Taxonomy" id="2747483"/>
    <lineage>
        <taxon>Eukaryota</taxon>
        <taxon>Metazoa</taxon>
        <taxon>Ecdysozoa</taxon>
        <taxon>Arthropoda</taxon>
        <taxon>Chelicerata</taxon>
        <taxon>Arachnida</taxon>
        <taxon>Araneae</taxon>
        <taxon>Araneomorphae</taxon>
        <taxon>Entelegynae</taxon>
        <taxon>Araneoidea</taxon>
        <taxon>Nephilidae</taxon>
        <taxon>Trichonephila</taxon>
        <taxon>Trichonephila inaurata</taxon>
    </lineage>
</organism>
<dbReference type="Pfam" id="PF13655">
    <property type="entry name" value="RVT_N"/>
    <property type="match status" value="1"/>
</dbReference>
<evidence type="ECO:0000313" key="3">
    <source>
        <dbReference type="EMBL" id="GFY65307.1"/>
    </source>
</evidence>
<dbReference type="OrthoDB" id="10069606at2759"/>
<dbReference type="Pfam" id="PF13612">
    <property type="entry name" value="DDE_Tnp_1_3"/>
    <property type="match status" value="1"/>
</dbReference>
<dbReference type="InterPro" id="IPR025960">
    <property type="entry name" value="RVT_N"/>
</dbReference>
<dbReference type="InterPro" id="IPR025668">
    <property type="entry name" value="Tnp_DDE_dom"/>
</dbReference>
<proteinExistence type="predicted"/>
<feature type="domain" description="Transposase DDE" evidence="1">
    <location>
        <begin position="80"/>
        <end position="149"/>
    </location>
</feature>
<comment type="caution">
    <text evidence="3">The sequence shown here is derived from an EMBL/GenBank/DDBJ whole genome shotgun (WGS) entry which is preliminary data.</text>
</comment>
<name>A0A8X6Y4G1_9ARAC</name>
<evidence type="ECO:0000313" key="4">
    <source>
        <dbReference type="Proteomes" id="UP000886998"/>
    </source>
</evidence>
<evidence type="ECO:0000259" key="2">
    <source>
        <dbReference type="Pfam" id="PF13655"/>
    </source>
</evidence>
<dbReference type="EMBL" id="BMAV01015538">
    <property type="protein sequence ID" value="GFY65307.1"/>
    <property type="molecule type" value="Genomic_DNA"/>
</dbReference>
<dbReference type="AlphaFoldDB" id="A0A8X6Y4G1"/>
<reference evidence="3" key="1">
    <citation type="submission" date="2020-08" db="EMBL/GenBank/DDBJ databases">
        <title>Multicomponent nature underlies the extraordinary mechanical properties of spider dragline silk.</title>
        <authorList>
            <person name="Kono N."/>
            <person name="Nakamura H."/>
            <person name="Mori M."/>
            <person name="Yoshida Y."/>
            <person name="Ohtoshi R."/>
            <person name="Malay A.D."/>
            <person name="Moran D.A.P."/>
            <person name="Tomita M."/>
            <person name="Numata K."/>
            <person name="Arakawa K."/>
        </authorList>
    </citation>
    <scope>NUCLEOTIDE SEQUENCE</scope>
</reference>
<evidence type="ECO:0000259" key="1">
    <source>
        <dbReference type="Pfam" id="PF13612"/>
    </source>
</evidence>
<dbReference type="Proteomes" id="UP000886998">
    <property type="component" value="Unassembled WGS sequence"/>
</dbReference>
<accession>A0A8X6Y4G1</accession>
<protein>
    <submittedName>
        <fullName evidence="3">PDZ domain-containing protein</fullName>
    </submittedName>
</protein>
<feature type="domain" description="Reverse transcriptase N-terminal" evidence="2">
    <location>
        <begin position="19"/>
        <end position="48"/>
    </location>
</feature>